<dbReference type="SUPFAM" id="SSF56672">
    <property type="entry name" value="DNA/RNA polymerases"/>
    <property type="match status" value="1"/>
</dbReference>
<dbReference type="Ensembl" id="ENSSORT00005019477.1">
    <property type="protein sequence ID" value="ENSSORP00005018924.1"/>
    <property type="gene ID" value="ENSSORG00005009317.1"/>
</dbReference>
<protein>
    <recommendedName>
        <fullName evidence="1">Reverse transcriptase domain-containing protein</fullName>
    </recommendedName>
</protein>
<dbReference type="Pfam" id="PF00078">
    <property type="entry name" value="RVT_1"/>
    <property type="match status" value="1"/>
</dbReference>
<dbReference type="InterPro" id="IPR043502">
    <property type="entry name" value="DNA/RNA_pol_sf"/>
</dbReference>
<reference evidence="2" key="3">
    <citation type="submission" date="2025-09" db="UniProtKB">
        <authorList>
            <consortium name="Ensembl"/>
        </authorList>
    </citation>
    <scope>IDENTIFICATION</scope>
</reference>
<evidence type="ECO:0000313" key="2">
    <source>
        <dbReference type="Ensembl" id="ENSSORP00005018924.1"/>
    </source>
</evidence>
<evidence type="ECO:0000259" key="1">
    <source>
        <dbReference type="PROSITE" id="PS50878"/>
    </source>
</evidence>
<dbReference type="InterPro" id="IPR000477">
    <property type="entry name" value="RT_dom"/>
</dbReference>
<reference evidence="2" key="1">
    <citation type="submission" date="2019-06" db="EMBL/GenBank/DDBJ databases">
        <authorList>
            <consortium name="Wellcome Sanger Institute Data Sharing"/>
        </authorList>
    </citation>
    <scope>NUCLEOTIDE SEQUENCE [LARGE SCALE GENOMIC DNA]</scope>
</reference>
<evidence type="ECO:0000313" key="3">
    <source>
        <dbReference type="Proteomes" id="UP000472271"/>
    </source>
</evidence>
<sequence length="201" mass="23192">MTNQHLSAICISLDREKAFDRVNHSFLMRTLHAFGCRVNVNGNLSRPIKQTRGLRQGCPLSALLYVLYIEPLARGEILNISQYADDIILYLADDNSAQEVLKTLENFSCASGLKINKNKTYKFLGEWHWRTDPVGEYTLFVESDILPTLLHLANVFPMPFSIRKLLVKQIFNFFWGGYEYIKRDRVYQCIEDGGRDLINIP</sequence>
<name>A0A672ZQ07_9TELE</name>
<reference evidence="2" key="2">
    <citation type="submission" date="2025-08" db="UniProtKB">
        <authorList>
            <consortium name="Ensembl"/>
        </authorList>
    </citation>
    <scope>IDENTIFICATION</scope>
</reference>
<dbReference type="InParanoid" id="A0A672ZQ07"/>
<dbReference type="PROSITE" id="PS50878">
    <property type="entry name" value="RT_POL"/>
    <property type="match status" value="1"/>
</dbReference>
<proteinExistence type="predicted"/>
<dbReference type="Proteomes" id="UP000472271">
    <property type="component" value="Chromosome 22"/>
</dbReference>
<organism evidence="2 3">
    <name type="scientific">Sphaeramia orbicularis</name>
    <name type="common">orbiculate cardinalfish</name>
    <dbReference type="NCBI Taxonomy" id="375764"/>
    <lineage>
        <taxon>Eukaryota</taxon>
        <taxon>Metazoa</taxon>
        <taxon>Chordata</taxon>
        <taxon>Craniata</taxon>
        <taxon>Vertebrata</taxon>
        <taxon>Euteleostomi</taxon>
        <taxon>Actinopterygii</taxon>
        <taxon>Neopterygii</taxon>
        <taxon>Teleostei</taxon>
        <taxon>Neoteleostei</taxon>
        <taxon>Acanthomorphata</taxon>
        <taxon>Gobiaria</taxon>
        <taxon>Kurtiformes</taxon>
        <taxon>Apogonoidei</taxon>
        <taxon>Apogonidae</taxon>
        <taxon>Apogoninae</taxon>
        <taxon>Sphaeramia</taxon>
    </lineage>
</organism>
<dbReference type="AlphaFoldDB" id="A0A672ZQ07"/>
<keyword evidence="3" id="KW-1185">Reference proteome</keyword>
<dbReference type="PANTHER" id="PTHR19446">
    <property type="entry name" value="REVERSE TRANSCRIPTASES"/>
    <property type="match status" value="1"/>
</dbReference>
<feature type="domain" description="Reverse transcriptase" evidence="1">
    <location>
        <begin position="1"/>
        <end position="145"/>
    </location>
</feature>
<accession>A0A672ZQ07</accession>